<dbReference type="AlphaFoldDB" id="A0A1H9NAM5"/>
<evidence type="ECO:0000259" key="3">
    <source>
        <dbReference type="Pfam" id="PF16655"/>
    </source>
</evidence>
<dbReference type="Pfam" id="PF09423">
    <property type="entry name" value="PhoD"/>
    <property type="match status" value="1"/>
</dbReference>
<reference evidence="5" key="1">
    <citation type="submission" date="2016-10" db="EMBL/GenBank/DDBJ databases">
        <authorList>
            <person name="Varghese N."/>
            <person name="Submissions S."/>
        </authorList>
    </citation>
    <scope>NUCLEOTIDE SEQUENCE [LARGE SCALE GENOMIC DNA]</scope>
    <source>
        <strain evidence="5">DSM 24740</strain>
    </source>
</reference>
<organism evidence="4 5">
    <name type="scientific">Neolewinella agarilytica</name>
    <dbReference type="NCBI Taxonomy" id="478744"/>
    <lineage>
        <taxon>Bacteria</taxon>
        <taxon>Pseudomonadati</taxon>
        <taxon>Bacteroidota</taxon>
        <taxon>Saprospiria</taxon>
        <taxon>Saprospirales</taxon>
        <taxon>Lewinellaceae</taxon>
        <taxon>Neolewinella</taxon>
    </lineage>
</organism>
<dbReference type="Pfam" id="PF16655">
    <property type="entry name" value="PhoD_N"/>
    <property type="match status" value="1"/>
</dbReference>
<dbReference type="PANTHER" id="PTHR43606">
    <property type="entry name" value="PHOSPHATASE, PUTATIVE (AFU_ORTHOLOGUE AFUA_6G08710)-RELATED"/>
    <property type="match status" value="1"/>
</dbReference>
<evidence type="ECO:0000256" key="1">
    <source>
        <dbReference type="ARBA" id="ARBA00022729"/>
    </source>
</evidence>
<keyword evidence="5" id="KW-1185">Reference proteome</keyword>
<dbReference type="InterPro" id="IPR018946">
    <property type="entry name" value="PhoD-like_MPP"/>
</dbReference>
<name>A0A1H9NAM5_9BACT</name>
<dbReference type="InterPro" id="IPR052900">
    <property type="entry name" value="Phospholipid_Metab_Enz"/>
</dbReference>
<dbReference type="Proteomes" id="UP000199021">
    <property type="component" value="Unassembled WGS sequence"/>
</dbReference>
<dbReference type="InterPro" id="IPR038607">
    <property type="entry name" value="PhoD-like_sf"/>
</dbReference>
<keyword evidence="1" id="KW-0732">Signal</keyword>
<dbReference type="SUPFAM" id="SSF56300">
    <property type="entry name" value="Metallo-dependent phosphatases"/>
    <property type="match status" value="1"/>
</dbReference>
<dbReference type="CDD" id="cd07389">
    <property type="entry name" value="MPP_PhoD"/>
    <property type="match status" value="1"/>
</dbReference>
<dbReference type="EMBL" id="FOFB01000035">
    <property type="protein sequence ID" value="SER32715.1"/>
    <property type="molecule type" value="Genomic_DNA"/>
</dbReference>
<dbReference type="PANTHER" id="PTHR43606:SF2">
    <property type="entry name" value="ALKALINE PHOSPHATASE FAMILY PROTEIN (AFU_ORTHOLOGUE AFUA_5G03860)"/>
    <property type="match status" value="1"/>
</dbReference>
<evidence type="ECO:0000259" key="2">
    <source>
        <dbReference type="Pfam" id="PF09423"/>
    </source>
</evidence>
<dbReference type="GO" id="GO:0046872">
    <property type="term" value="F:metal ion binding"/>
    <property type="evidence" value="ECO:0007669"/>
    <property type="project" value="InterPro"/>
</dbReference>
<dbReference type="FunCoup" id="A0A1H9NAM5">
    <property type="interactions" value="170"/>
</dbReference>
<dbReference type="PROSITE" id="PS51257">
    <property type="entry name" value="PROKAR_LIPOPROTEIN"/>
    <property type="match status" value="1"/>
</dbReference>
<feature type="domain" description="PhoD-like phosphatase metallophosphatase" evidence="2">
    <location>
        <begin position="155"/>
        <end position="490"/>
    </location>
</feature>
<dbReference type="OrthoDB" id="9763616at2"/>
<evidence type="ECO:0000313" key="5">
    <source>
        <dbReference type="Proteomes" id="UP000199021"/>
    </source>
</evidence>
<dbReference type="InterPro" id="IPR029052">
    <property type="entry name" value="Metallo-depent_PP-like"/>
</dbReference>
<dbReference type="InterPro" id="IPR032093">
    <property type="entry name" value="PhoD_N"/>
</dbReference>
<dbReference type="InParanoid" id="A0A1H9NAM5"/>
<evidence type="ECO:0000313" key="4">
    <source>
        <dbReference type="EMBL" id="SER32715.1"/>
    </source>
</evidence>
<feature type="domain" description="Phospholipase D N-terminal" evidence="3">
    <location>
        <begin position="54"/>
        <end position="142"/>
    </location>
</feature>
<accession>A0A1H9NAM5</accession>
<dbReference type="Gene3D" id="3.60.21.70">
    <property type="entry name" value="PhoD-like phosphatase"/>
    <property type="match status" value="1"/>
</dbReference>
<dbReference type="Gene3D" id="2.60.40.380">
    <property type="entry name" value="Purple acid phosphatase-like, N-terminal"/>
    <property type="match status" value="1"/>
</dbReference>
<gene>
    <name evidence="4" type="ORF">SAMN05444359_13520</name>
</gene>
<proteinExistence type="predicted"/>
<dbReference type="STRING" id="478744.SAMN05444359_13520"/>
<sequence>MIRWWLFPILFMLFGGCPSPERPQVRQISRASLLPLAGQRTTPDDLRPSPFPYGVASGDPLPDAVILWSMLDTAAARQDSLVKWQISEEADFAHIHSSGTVTTKADRRYSIKVDVRGLQENTSYYYRFKHHLGWSSTGRTRTAPAPDQQLEAITLAVVSCNALEWGYMNAFGKIAERKDLTAVVHLGDYIYEYASGVYGDTSLGRFHEPRHEVVTAEDYHIRYAQYRREPQLRAAHEAHPFICVWDDHEVANDSHLYGAENHNSAEEGDYLTRMTAAKRVYYNWMPIREQASGAIYRRFRFGELVDLHMLDERLAGRKPPADSFAPHELADSSRRMLGEDQLQWLCRGLRESQTRWQLIGNQVLFARLDLKDILPEYAVNLDAWDGYAYEQGRLKDSLRAYGDFNTIFLTGDTHCSWYFDIEDTDGQRIAHELATPSVSSANYDELIGGWDTLAIARYRLYRDNEHLHYTNIKDHGYLSLELGANEAIARFHYSESIRYATRREKSLKTYQIPYVPVNHLQ</sequence>
<protein>
    <submittedName>
        <fullName evidence="4">Alkaline phosphatase D</fullName>
    </submittedName>
</protein>
<dbReference type="GO" id="GO:0003993">
    <property type="term" value="F:acid phosphatase activity"/>
    <property type="evidence" value="ECO:0007669"/>
    <property type="project" value="InterPro"/>
</dbReference>
<dbReference type="InterPro" id="IPR008963">
    <property type="entry name" value="Purple_acid_Pase-like_N"/>
</dbReference>
<dbReference type="SUPFAM" id="SSF49363">
    <property type="entry name" value="Purple acid phosphatase, N-terminal domain"/>
    <property type="match status" value="1"/>
</dbReference>
<dbReference type="RefSeq" id="WP_090172861.1">
    <property type="nucleotide sequence ID" value="NZ_FOFB01000035.1"/>
</dbReference>